<name>A0A165C3F9_9APHY</name>
<proteinExistence type="predicted"/>
<dbReference type="Pfam" id="PF18758">
    <property type="entry name" value="KDZ"/>
    <property type="match status" value="1"/>
</dbReference>
<evidence type="ECO:0000259" key="3">
    <source>
        <dbReference type="Pfam" id="PF18803"/>
    </source>
</evidence>
<organism evidence="4 5">
    <name type="scientific">Laetiporus sulphureus 93-53</name>
    <dbReference type="NCBI Taxonomy" id="1314785"/>
    <lineage>
        <taxon>Eukaryota</taxon>
        <taxon>Fungi</taxon>
        <taxon>Dikarya</taxon>
        <taxon>Basidiomycota</taxon>
        <taxon>Agaricomycotina</taxon>
        <taxon>Agaricomycetes</taxon>
        <taxon>Polyporales</taxon>
        <taxon>Laetiporus</taxon>
    </lineage>
</organism>
<dbReference type="Proteomes" id="UP000076871">
    <property type="component" value="Unassembled WGS sequence"/>
</dbReference>
<dbReference type="InterPro" id="IPR040521">
    <property type="entry name" value="KDZ"/>
</dbReference>
<sequence length="950" mass="109253">KILSWLPFRETFLDELIRMDGLADAFPLQTCRNCTSLGIFRCHECTGKPLLCKTCILSAHSDLPLHRIEHWNDSFFESATLASLGYIYQLGHAGKPCQSPSKPYPLCVCDINGIHDIKVCFCQCSGLHEGITYRWQQLLRVGWFPASTDRAQTAFTFQALEFFHHLTLQGKTNLYDFFQALRRVTDNSGTRVVSNRYKQAAHVVRIWRHMKMLKRAGRGHDPDGVDATQEGELAVECPACPHPGSNLPEDWERAPPELSWLYVLFLMVDANFRIRCKDRGLTDVHLSPGWAYYVEEACYLKHVEQHAHLEEVRNTCTAEHNAIIKANLRKEGYLASGVGAVLCARHAFVRKKGVGDLQKGEKFCNIDYLILSTLTSLVLLWLFLTYDIACQFSKNFQKRNATYREDLHLDFDRINIRWGIPKKHLPAHGPNHARYSLNYVRHVGRTYGEGIESSWSHMNPIAMSAQEMGPAMRQEVLDDHWGAWNWGKIINLGKHMQNSYKEAVSMRQKHRDIFNEFTDTFAPAVIKEWEDIHEAWQQNHDHKPDPFEEPTSTWTMNAVRLQLAQEDAAEAARGHIAPHEVTASVFLQLGLELEGQHHSRVSQLKSIGKSDAMRADSQQKQNALYHRIQGWRTLQDIYMPIAAQLRAPYISIEEIAEEPDHAANDMKLWLPSSLSVDLQSSEAMRDLVMKETRLRIAQADDALAEIRRLRRVLMEVRQFRKMNVSGTGQKANTRMRTLFTRFTDKIQRATSTYRVARAALFVLDPGGDWSNRFLVLEDKHISGPRRDDDGTGEGRYELSWIWCVKRPDGTTISEEVSNTSEYNDSMRVEWARTKARADRWAEEKELLEEEMRRVIEYLRWKARWWCQHADERTDVSPSLACGLHAYAEKEAAIFQKLSIKFTSMWLPLLHKAGTVPEWVKDFTDAVCKSIEEEGSEDDVEAESDIPEDDL</sequence>
<dbReference type="OrthoDB" id="2737640at2759"/>
<dbReference type="EMBL" id="KV427655">
    <property type="protein sequence ID" value="KZT02136.1"/>
    <property type="molecule type" value="Genomic_DNA"/>
</dbReference>
<feature type="coiled-coil region" evidence="1">
    <location>
        <begin position="830"/>
        <end position="857"/>
    </location>
</feature>
<accession>A0A165C3F9</accession>
<dbReference type="InterPro" id="IPR041457">
    <property type="entry name" value="CxC2_KDZ-assoc"/>
</dbReference>
<dbReference type="AlphaFoldDB" id="A0A165C3F9"/>
<keyword evidence="1" id="KW-0175">Coiled coil</keyword>
<keyword evidence="5" id="KW-1185">Reference proteome</keyword>
<dbReference type="InParanoid" id="A0A165C3F9"/>
<dbReference type="PANTHER" id="PTHR33096:SF1">
    <property type="entry name" value="CXC1-LIKE CYSTEINE CLUSTER ASSOCIATED WITH KDZ TRANSPOSASES DOMAIN-CONTAINING PROTEIN"/>
    <property type="match status" value="1"/>
</dbReference>
<reference evidence="4 5" key="1">
    <citation type="journal article" date="2016" name="Mol. Biol. Evol.">
        <title>Comparative Genomics of Early-Diverging Mushroom-Forming Fungi Provides Insights into the Origins of Lignocellulose Decay Capabilities.</title>
        <authorList>
            <person name="Nagy L.G."/>
            <person name="Riley R."/>
            <person name="Tritt A."/>
            <person name="Adam C."/>
            <person name="Daum C."/>
            <person name="Floudas D."/>
            <person name="Sun H."/>
            <person name="Yadav J.S."/>
            <person name="Pangilinan J."/>
            <person name="Larsson K.H."/>
            <person name="Matsuura K."/>
            <person name="Barry K."/>
            <person name="Labutti K."/>
            <person name="Kuo R."/>
            <person name="Ohm R.A."/>
            <person name="Bhattacharya S.S."/>
            <person name="Shirouzu T."/>
            <person name="Yoshinaga Y."/>
            <person name="Martin F.M."/>
            <person name="Grigoriev I.V."/>
            <person name="Hibbett D.S."/>
        </authorList>
    </citation>
    <scope>NUCLEOTIDE SEQUENCE [LARGE SCALE GENOMIC DNA]</scope>
    <source>
        <strain evidence="4 5">93-53</strain>
    </source>
</reference>
<dbReference type="PANTHER" id="PTHR33096">
    <property type="entry name" value="CXC2 DOMAIN-CONTAINING PROTEIN"/>
    <property type="match status" value="1"/>
</dbReference>
<dbReference type="Pfam" id="PF18803">
    <property type="entry name" value="CxC2"/>
    <property type="match status" value="1"/>
</dbReference>
<feature type="compositionally biased region" description="Acidic residues" evidence="2">
    <location>
        <begin position="932"/>
        <end position="950"/>
    </location>
</feature>
<evidence type="ECO:0000313" key="4">
    <source>
        <dbReference type="EMBL" id="KZT02136.1"/>
    </source>
</evidence>
<gene>
    <name evidence="4" type="ORF">LAESUDRAFT_662456</name>
</gene>
<feature type="non-terminal residue" evidence="4">
    <location>
        <position position="1"/>
    </location>
</feature>
<evidence type="ECO:0000256" key="2">
    <source>
        <dbReference type="SAM" id="MobiDB-lite"/>
    </source>
</evidence>
<evidence type="ECO:0000256" key="1">
    <source>
        <dbReference type="SAM" id="Coils"/>
    </source>
</evidence>
<feature type="region of interest" description="Disordered" evidence="2">
    <location>
        <begin position="931"/>
        <end position="950"/>
    </location>
</feature>
<dbReference type="GeneID" id="63822022"/>
<feature type="domain" description="CxC2-like cysteine cluster KDZ transposase-associated" evidence="3">
    <location>
        <begin position="81"/>
        <end position="189"/>
    </location>
</feature>
<evidence type="ECO:0000313" key="5">
    <source>
        <dbReference type="Proteomes" id="UP000076871"/>
    </source>
</evidence>
<dbReference type="STRING" id="1314785.A0A165C3F9"/>
<dbReference type="RefSeq" id="XP_040759876.1">
    <property type="nucleotide sequence ID" value="XM_040904992.1"/>
</dbReference>
<protein>
    <recommendedName>
        <fullName evidence="3">CxC2-like cysteine cluster KDZ transposase-associated domain-containing protein</fullName>
    </recommendedName>
</protein>